<dbReference type="GO" id="GO:0007005">
    <property type="term" value="P:mitochondrion organization"/>
    <property type="evidence" value="ECO:0007669"/>
    <property type="project" value="TreeGrafter"/>
</dbReference>
<dbReference type="Proteomes" id="UP000076863">
    <property type="component" value="Unassembled WGS sequence"/>
</dbReference>
<dbReference type="PANTHER" id="PTHR38409">
    <property type="entry name" value="MDM10-COMPLEMENTING PROTEIN 1"/>
    <property type="match status" value="1"/>
</dbReference>
<evidence type="ECO:0000256" key="2">
    <source>
        <dbReference type="SAM" id="Phobius"/>
    </source>
</evidence>
<evidence type="ECO:0000313" key="5">
    <source>
        <dbReference type="Proteomes" id="UP000076863"/>
    </source>
</evidence>
<comment type="caution">
    <text evidence="4">The sequence shown here is derived from an EMBL/GenBank/DDBJ whole genome shotgun (WGS) entry which is preliminary data.</text>
</comment>
<dbReference type="PANTHER" id="PTHR38409:SF1">
    <property type="entry name" value="MITOCHONDRIAL ADAPTER PROTEIN MCP1"/>
    <property type="match status" value="1"/>
</dbReference>
<name>A0A166XEH0_9HYPO</name>
<sequence>MDGTQSLNHRASQQTIISLLELDPSPIESPQPSDEKTLDDGVETDGSDTIMAASTDSASTTTGPGLGTHGGHSSIFYLSRIQRYSSYAMSVFTTLHLANVSLIPAAQRSVAASETYLLMTREIYQTPLLEPLLVAAPAALHVGAGIALRLLRRRANMRRYGGATPAMYALHRSQTGAAALSLWPPLSYISASGYALTVLSAAHVWANRLLPLAVDGDSANIGLAYVAHGFARHPVIAHAAYWGLISSAAGHMVWGAAKWCGWAPSTQGWSGGAALTVDRKTRRNRKNRWLSLHGVVVLVAAAWAAGGMGIVARGGLQDGWVGKLYDDMFARVGL</sequence>
<keyword evidence="5" id="KW-1185">Reference proteome</keyword>
<evidence type="ECO:0000313" key="4">
    <source>
        <dbReference type="EMBL" id="OAA35721.1"/>
    </source>
</evidence>
<evidence type="ECO:0000259" key="3">
    <source>
        <dbReference type="Pfam" id="PF07950"/>
    </source>
</evidence>
<dbReference type="EMBL" id="AZHA01000040">
    <property type="protein sequence ID" value="OAA35721.1"/>
    <property type="molecule type" value="Genomic_DNA"/>
</dbReference>
<dbReference type="OrthoDB" id="10259513at2759"/>
<keyword evidence="2" id="KW-0472">Membrane</keyword>
<dbReference type="InterPro" id="IPR012472">
    <property type="entry name" value="MCP1_TM"/>
</dbReference>
<keyword evidence="2" id="KW-1133">Transmembrane helix</keyword>
<feature type="transmembrane region" description="Helical" evidence="2">
    <location>
        <begin position="87"/>
        <end position="107"/>
    </location>
</feature>
<dbReference type="GO" id="GO:0005741">
    <property type="term" value="C:mitochondrial outer membrane"/>
    <property type="evidence" value="ECO:0007669"/>
    <property type="project" value="TreeGrafter"/>
</dbReference>
<dbReference type="Pfam" id="PF07950">
    <property type="entry name" value="MCP1_TM"/>
    <property type="match status" value="1"/>
</dbReference>
<feature type="transmembrane region" description="Helical" evidence="2">
    <location>
        <begin position="289"/>
        <end position="312"/>
    </location>
</feature>
<keyword evidence="2" id="KW-0812">Transmembrane</keyword>
<evidence type="ECO:0000256" key="1">
    <source>
        <dbReference type="SAM" id="MobiDB-lite"/>
    </source>
</evidence>
<accession>A0A166XEH0</accession>
<protein>
    <recommendedName>
        <fullName evidence="3">Mitochondrial adapter protein MCP1 transmembrane domain-containing protein</fullName>
    </recommendedName>
</protein>
<feature type="region of interest" description="Disordered" evidence="1">
    <location>
        <begin position="21"/>
        <end position="48"/>
    </location>
</feature>
<dbReference type="AlphaFoldDB" id="A0A166XEH0"/>
<organism evidence="4 5">
    <name type="scientific">Beauveria brongniartii RCEF 3172</name>
    <dbReference type="NCBI Taxonomy" id="1081107"/>
    <lineage>
        <taxon>Eukaryota</taxon>
        <taxon>Fungi</taxon>
        <taxon>Dikarya</taxon>
        <taxon>Ascomycota</taxon>
        <taxon>Pezizomycotina</taxon>
        <taxon>Sordariomycetes</taxon>
        <taxon>Hypocreomycetidae</taxon>
        <taxon>Hypocreales</taxon>
        <taxon>Cordycipitaceae</taxon>
        <taxon>Beauveria</taxon>
        <taxon>Beauveria brongniartii</taxon>
    </lineage>
</organism>
<dbReference type="InterPro" id="IPR039960">
    <property type="entry name" value="MCP1"/>
</dbReference>
<reference evidence="4 5" key="1">
    <citation type="journal article" date="2016" name="Genome Biol. Evol.">
        <title>Divergent and convergent evolution of fungal pathogenicity.</title>
        <authorList>
            <person name="Shang Y."/>
            <person name="Xiao G."/>
            <person name="Zheng P."/>
            <person name="Cen K."/>
            <person name="Zhan S."/>
            <person name="Wang C."/>
        </authorList>
    </citation>
    <scope>NUCLEOTIDE SEQUENCE [LARGE SCALE GENOMIC DNA]</scope>
    <source>
        <strain evidence="4 5">RCEF 3172</strain>
    </source>
</reference>
<dbReference type="GO" id="GO:0055088">
    <property type="term" value="P:lipid homeostasis"/>
    <property type="evidence" value="ECO:0007669"/>
    <property type="project" value="InterPro"/>
</dbReference>
<feature type="domain" description="Mitochondrial adapter protein MCP1 transmembrane" evidence="3">
    <location>
        <begin position="199"/>
        <end position="315"/>
    </location>
</feature>
<gene>
    <name evidence="4" type="ORF">BBO_08566</name>
</gene>
<feature type="transmembrane region" description="Helical" evidence="2">
    <location>
        <begin position="127"/>
        <end position="151"/>
    </location>
</feature>
<proteinExistence type="predicted"/>